<keyword evidence="1 4" id="KW-0808">Transferase</keyword>
<dbReference type="CDD" id="cd03809">
    <property type="entry name" value="GT4_MtfB-like"/>
    <property type="match status" value="1"/>
</dbReference>
<dbReference type="GO" id="GO:0009103">
    <property type="term" value="P:lipopolysaccharide biosynthetic process"/>
    <property type="evidence" value="ECO:0007669"/>
    <property type="project" value="TreeGrafter"/>
</dbReference>
<evidence type="ECO:0000259" key="2">
    <source>
        <dbReference type="Pfam" id="PF00534"/>
    </source>
</evidence>
<sequence length="461" mass="51161">MNETSSLPSAAPMSRRGTILYEAQNLVVKGGTGIATYARNLAEAAGRLGFNVDGLFGVEHGLAQSDGRLNEILAFDAVDDDKRLTPLEVAWRNVRYPFNALGGVKPVELARSGLIVGPTADTLRSFRRLFAATQLIDVCRAHFSIYGRLAQLRVEERPAIFHATHPVPLALRGCPNIYTIHDLVPIRLPYATMDNKKYFYRLLTTLARTADHIVTVSEYSRRDIIKYLGVDERRVTNTYQAVTIPSDLLARSDDDVAEDLAKLFGLDFGKYFLFFGAIEPKKNVGRLIDAYSASGSKLPLILASSAGWQNRADLKKIRDERFSTFRISDGVVRRERQVRRLEYMPQGQLSSLIRGATAVLFPSIYEGFGLPVIEAMALGTPVMTSNAASLPEVAAEAALIVDPYSVTEMAHAIRTLEADADLRTALVKRGHEQAKRFTPNAYDERLKRLYDSILRPSQKPS</sequence>
<dbReference type="Pfam" id="PF00534">
    <property type="entry name" value="Glycos_transf_1"/>
    <property type="match status" value="1"/>
</dbReference>
<dbReference type="InterPro" id="IPR028098">
    <property type="entry name" value="Glyco_trans_4-like_N"/>
</dbReference>
<dbReference type="Gene3D" id="3.40.50.2000">
    <property type="entry name" value="Glycogen Phosphorylase B"/>
    <property type="match status" value="2"/>
</dbReference>
<proteinExistence type="predicted"/>
<evidence type="ECO:0000259" key="3">
    <source>
        <dbReference type="Pfam" id="PF13439"/>
    </source>
</evidence>
<keyword evidence="5" id="KW-1185">Reference proteome</keyword>
<dbReference type="Pfam" id="PF13439">
    <property type="entry name" value="Glyco_transf_4"/>
    <property type="match status" value="1"/>
</dbReference>
<organism evidence="4 5">
    <name type="scientific">Enhydrobacter aerosaccus</name>
    <dbReference type="NCBI Taxonomy" id="225324"/>
    <lineage>
        <taxon>Bacteria</taxon>
        <taxon>Pseudomonadati</taxon>
        <taxon>Pseudomonadota</taxon>
        <taxon>Alphaproteobacteria</taxon>
        <taxon>Hyphomicrobiales</taxon>
        <taxon>Enhydrobacter</taxon>
    </lineage>
</organism>
<dbReference type="STRING" id="225324.SAMN02745126_05790"/>
<evidence type="ECO:0000313" key="5">
    <source>
        <dbReference type="Proteomes" id="UP000190092"/>
    </source>
</evidence>
<dbReference type="PANTHER" id="PTHR46401">
    <property type="entry name" value="GLYCOSYLTRANSFERASE WBBK-RELATED"/>
    <property type="match status" value="1"/>
</dbReference>
<feature type="domain" description="Glycosyltransferase subfamily 4-like N-terminal" evidence="3">
    <location>
        <begin position="140"/>
        <end position="236"/>
    </location>
</feature>
<dbReference type="AlphaFoldDB" id="A0A1T4T7N3"/>
<dbReference type="SUPFAM" id="SSF53756">
    <property type="entry name" value="UDP-Glycosyltransferase/glycogen phosphorylase"/>
    <property type="match status" value="1"/>
</dbReference>
<dbReference type="EMBL" id="FUWJ01000013">
    <property type="protein sequence ID" value="SKA36241.1"/>
    <property type="molecule type" value="Genomic_DNA"/>
</dbReference>
<gene>
    <name evidence="4" type="ORF">SAMN02745126_05790</name>
</gene>
<accession>A0A1T4T7N3</accession>
<dbReference type="OrthoDB" id="9801609at2"/>
<evidence type="ECO:0000256" key="1">
    <source>
        <dbReference type="ARBA" id="ARBA00022679"/>
    </source>
</evidence>
<protein>
    <submittedName>
        <fullName evidence="4">Glycosyltransferase involved in cell wall bisynthesis</fullName>
    </submittedName>
</protein>
<evidence type="ECO:0000313" key="4">
    <source>
        <dbReference type="EMBL" id="SKA36241.1"/>
    </source>
</evidence>
<dbReference type="GO" id="GO:0016757">
    <property type="term" value="F:glycosyltransferase activity"/>
    <property type="evidence" value="ECO:0007669"/>
    <property type="project" value="InterPro"/>
</dbReference>
<dbReference type="InterPro" id="IPR001296">
    <property type="entry name" value="Glyco_trans_1"/>
</dbReference>
<feature type="domain" description="Glycosyl transferase family 1" evidence="2">
    <location>
        <begin position="270"/>
        <end position="432"/>
    </location>
</feature>
<dbReference type="RefSeq" id="WP_085937524.1">
    <property type="nucleotide sequence ID" value="NZ_FUWJ01000013.1"/>
</dbReference>
<reference evidence="5" key="1">
    <citation type="submission" date="2017-02" db="EMBL/GenBank/DDBJ databases">
        <authorList>
            <person name="Varghese N."/>
            <person name="Submissions S."/>
        </authorList>
    </citation>
    <scope>NUCLEOTIDE SEQUENCE [LARGE SCALE GENOMIC DNA]</scope>
    <source>
        <strain evidence="5">ATCC 27094</strain>
    </source>
</reference>
<dbReference type="Proteomes" id="UP000190092">
    <property type="component" value="Unassembled WGS sequence"/>
</dbReference>
<name>A0A1T4T7N3_9HYPH</name>
<dbReference type="PANTHER" id="PTHR46401:SF2">
    <property type="entry name" value="GLYCOSYLTRANSFERASE WBBK-RELATED"/>
    <property type="match status" value="1"/>
</dbReference>